<proteinExistence type="predicted"/>
<organism evidence="2 3">
    <name type="scientific">Deinococcus deserti (strain DSM 17065 / CIP 109153 / LMG 22923 / VCD115)</name>
    <dbReference type="NCBI Taxonomy" id="546414"/>
    <lineage>
        <taxon>Bacteria</taxon>
        <taxon>Thermotogati</taxon>
        <taxon>Deinococcota</taxon>
        <taxon>Deinococci</taxon>
        <taxon>Deinococcales</taxon>
        <taxon>Deinococcaceae</taxon>
        <taxon>Deinococcus</taxon>
    </lineage>
</organism>
<sequence length="210" mass="21822">MHRQWVLPCFTLFVICSGALAQQGPAATSSLLGVPLAPGAIRITDAAATREFAGPLRNVASSQSAACTTSEFLVWEGDVGDQVSGSLATQLTARQLTLKVLEATDTEDSASLSFVLTGREGRHAGVMYAGSNSVVLGWCRLAARPTASVPSGLKPAQAPKPAALATAKTSAPPVGDYSCLNADSLVYAFKLSILPGMKYRCKAVRSGRLP</sequence>
<evidence type="ECO:0000313" key="2">
    <source>
        <dbReference type="EMBL" id="AHX26555.1"/>
    </source>
</evidence>
<geneLocation type="plasmid" evidence="3">
    <name>pDeide1</name>
</geneLocation>
<feature type="signal peptide" evidence="1">
    <location>
        <begin position="1"/>
        <end position="21"/>
    </location>
</feature>
<keyword evidence="3" id="KW-1185">Reference proteome</keyword>
<dbReference type="HOGENOM" id="CLU_1308420_0_0_0"/>
<dbReference type="AlphaFoldDB" id="X5H5P1"/>
<dbReference type="EMBL" id="CP001115">
    <property type="protein sequence ID" value="AHX26555.1"/>
    <property type="molecule type" value="Genomic_DNA"/>
</dbReference>
<gene>
    <name evidence="2" type="ordered locus">Deide_1p01055</name>
</gene>
<keyword evidence="1" id="KW-0732">Signal</keyword>
<keyword evidence="2" id="KW-0614">Plasmid</keyword>
<evidence type="ECO:0000313" key="3">
    <source>
        <dbReference type="Proteomes" id="UP000002208"/>
    </source>
</evidence>
<evidence type="ECO:0000256" key="1">
    <source>
        <dbReference type="SAM" id="SignalP"/>
    </source>
</evidence>
<accession>X5H5P1</accession>
<protein>
    <submittedName>
        <fullName evidence="2">Uncharacterized protein</fullName>
    </submittedName>
</protein>
<reference evidence="2 3" key="1">
    <citation type="journal article" date="2009" name="PLoS Genet.">
        <title>Alliance of proteomics and genomics to unravel the specificities of Sahara bacterium Deinococcus deserti.</title>
        <authorList>
            <person name="de Groot A."/>
            <person name="Dulermo R."/>
            <person name="Ortet P."/>
            <person name="Blanchard L."/>
            <person name="Guerin P."/>
            <person name="Fernandez B."/>
            <person name="Vacherie B."/>
            <person name="Dossat C."/>
            <person name="Jolivet E."/>
            <person name="Siguier P."/>
            <person name="Chandler M."/>
            <person name="Barakat M."/>
            <person name="Dedieu A."/>
            <person name="Barbe V."/>
            <person name="Heulin T."/>
            <person name="Sommer S."/>
            <person name="Achouak W."/>
            <person name="Armengaud J."/>
        </authorList>
    </citation>
    <scope>NUCLEOTIDE SEQUENCE [LARGE SCALE GENOMIC DNA]</scope>
    <source>
        <strain evidence="3">DSM 17065 / CIP 109153 / LMG 22923 / VCD115</strain>
        <plasmid evidence="3">pDeide1</plasmid>
    </source>
</reference>
<feature type="chain" id="PRO_5004957436" evidence="1">
    <location>
        <begin position="22"/>
        <end position="210"/>
    </location>
</feature>
<name>X5H5P1_DEIDV</name>
<dbReference type="Proteomes" id="UP000002208">
    <property type="component" value="Plasmid 1"/>
</dbReference>
<dbReference type="KEGG" id="ddr:Deide_1p01055"/>